<dbReference type="SMART" id="SM00670">
    <property type="entry name" value="PINc"/>
    <property type="match status" value="1"/>
</dbReference>
<proteinExistence type="predicted"/>
<dbReference type="Proteomes" id="UP000006064">
    <property type="component" value="Chromosome"/>
</dbReference>
<evidence type="ECO:0000313" key="2">
    <source>
        <dbReference type="EMBL" id="AFL95569.1"/>
    </source>
</evidence>
<reference evidence="2 3" key="1">
    <citation type="journal article" date="2012" name="J. Bacteriol.">
        <title>Complete Genome Sequence of the Hyperthermophilic Archaeon Thermococcus sp. Strain CL1, Isolated from a Paralvinella sp. Polychaete Worm Collected from a Hydrothermal Vent.</title>
        <authorList>
            <person name="Jung J.H."/>
            <person name="Holden J.F."/>
            <person name="Seo D.H."/>
            <person name="Park K.H."/>
            <person name="Shin H."/>
            <person name="Ryu S."/>
            <person name="Lee J.H."/>
            <person name="Park C.S."/>
        </authorList>
    </citation>
    <scope>NUCLEOTIDE SEQUENCE [LARGE SCALE GENOMIC DNA]</scope>
    <source>
        <strain evidence="3">DSM 27260 / KACC 17922 / CL1</strain>
    </source>
</reference>
<dbReference type="GeneID" id="25395769"/>
<name>I3ZV35_THECF</name>
<dbReference type="InterPro" id="IPR029060">
    <property type="entry name" value="PIN-like_dom_sf"/>
</dbReference>
<evidence type="ECO:0000313" key="3">
    <source>
        <dbReference type="Proteomes" id="UP000006064"/>
    </source>
</evidence>
<evidence type="ECO:0000259" key="1">
    <source>
        <dbReference type="SMART" id="SM00670"/>
    </source>
</evidence>
<gene>
    <name evidence="2" type="ORF">CL1_1370</name>
</gene>
<dbReference type="SUPFAM" id="SSF88723">
    <property type="entry name" value="PIN domain-like"/>
    <property type="match status" value="1"/>
</dbReference>
<dbReference type="PANTHER" id="PTHR39677:SF4">
    <property type="entry name" value="RIBONUCLEASE VAPC6"/>
    <property type="match status" value="1"/>
</dbReference>
<dbReference type="Pfam" id="PF01850">
    <property type="entry name" value="PIN"/>
    <property type="match status" value="1"/>
</dbReference>
<dbReference type="HOGENOM" id="CLU_134210_1_0_2"/>
<organism evidence="2 3">
    <name type="scientific">Thermococcus cleftensis (strain DSM 27260 / KACC 17922 / CL1)</name>
    <dbReference type="NCBI Taxonomy" id="163003"/>
    <lineage>
        <taxon>Archaea</taxon>
        <taxon>Methanobacteriati</taxon>
        <taxon>Methanobacteriota</taxon>
        <taxon>Thermococci</taxon>
        <taxon>Thermococcales</taxon>
        <taxon>Thermococcaceae</taxon>
        <taxon>Thermococcus</taxon>
    </lineage>
</organism>
<dbReference type="RefSeq" id="WP_014789202.1">
    <property type="nucleotide sequence ID" value="NC_018015.1"/>
</dbReference>
<sequence>MDSSVLLNVIFETELTERAVKLISLAEYPVISETVIDECVYVTLRRKASRKGVRSIYDLKRFLKREEGKALIRESNEDVLSVVASYGMEVVKDPDVFLALSLAERYGLLLHDAKILGSMVENGIRKLVTLDRDFEGIPLIEVIKENKNGE</sequence>
<dbReference type="PANTHER" id="PTHR39677">
    <property type="entry name" value="RIBONUCLEASE VAPC6"/>
    <property type="match status" value="1"/>
</dbReference>
<dbReference type="STRING" id="163003.CL1_1370"/>
<keyword evidence="3" id="KW-1185">Reference proteome</keyword>
<dbReference type="EMBL" id="CP003651">
    <property type="protein sequence ID" value="AFL95569.1"/>
    <property type="molecule type" value="Genomic_DNA"/>
</dbReference>
<accession>I3ZV35</accession>
<dbReference type="AlphaFoldDB" id="I3ZV35"/>
<dbReference type="KEGG" id="thm:CL1_1370"/>
<dbReference type="Gene3D" id="3.40.50.1010">
    <property type="entry name" value="5'-nuclease"/>
    <property type="match status" value="1"/>
</dbReference>
<protein>
    <recommendedName>
        <fullName evidence="1">PIN domain-containing protein</fullName>
    </recommendedName>
</protein>
<dbReference type="InterPro" id="IPR002716">
    <property type="entry name" value="PIN_dom"/>
</dbReference>
<feature type="domain" description="PIN" evidence="1">
    <location>
        <begin position="1"/>
        <end position="136"/>
    </location>
</feature>